<keyword evidence="2" id="KW-1185">Reference proteome</keyword>
<dbReference type="AlphaFoldDB" id="A0A975BGF6"/>
<dbReference type="Proteomes" id="UP000663722">
    <property type="component" value="Chromosome"/>
</dbReference>
<evidence type="ECO:0000313" key="2">
    <source>
        <dbReference type="Proteomes" id="UP000663722"/>
    </source>
</evidence>
<accession>A0A975BGF6</accession>
<evidence type="ECO:0000313" key="1">
    <source>
        <dbReference type="EMBL" id="QTA84744.1"/>
    </source>
</evidence>
<protein>
    <submittedName>
        <fullName evidence="1">Uncharacterized protein</fullName>
    </submittedName>
</protein>
<proteinExistence type="predicted"/>
<dbReference type="KEGG" id="dmm:dnm_007440"/>
<sequence length="58" mass="6708">MPITAFPTYYHFHAETFREKNYEIKIAGLELPAKAPWVRHVSSRFEIPRQSPVGAACF</sequence>
<organism evidence="1 2">
    <name type="scientific">Desulfonema magnum</name>
    <dbReference type="NCBI Taxonomy" id="45655"/>
    <lineage>
        <taxon>Bacteria</taxon>
        <taxon>Pseudomonadati</taxon>
        <taxon>Thermodesulfobacteriota</taxon>
        <taxon>Desulfobacteria</taxon>
        <taxon>Desulfobacterales</taxon>
        <taxon>Desulfococcaceae</taxon>
        <taxon>Desulfonema</taxon>
    </lineage>
</organism>
<gene>
    <name evidence="1" type="ORF">dnm_007440</name>
</gene>
<dbReference type="EMBL" id="CP061800">
    <property type="protein sequence ID" value="QTA84744.1"/>
    <property type="molecule type" value="Genomic_DNA"/>
</dbReference>
<name>A0A975BGF6_9BACT</name>
<reference evidence="1" key="1">
    <citation type="journal article" date="2021" name="Microb. Physiol.">
        <title>Proteogenomic Insights into the Physiology of Marine, Sulfate-Reducing, Filamentous Desulfonema limicola and Desulfonema magnum.</title>
        <authorList>
            <person name="Schnaars V."/>
            <person name="Wohlbrand L."/>
            <person name="Scheve S."/>
            <person name="Hinrichs C."/>
            <person name="Reinhardt R."/>
            <person name="Rabus R."/>
        </authorList>
    </citation>
    <scope>NUCLEOTIDE SEQUENCE</scope>
    <source>
        <strain evidence="1">4be13</strain>
    </source>
</reference>